<dbReference type="AlphaFoldDB" id="A0A0B2PMU6"/>
<sequence>MWWKNFDAPWSYDSCPNCTTTFDPSKGGSACRSCHTSVVDTVPRYKLNVRMEHNRDKGNFLLWDATCIKLFGKTAGECRDELIAARDDIKVFPTRVDEIQLKTWASRFKFRSQEQSSKGKGIAVEPESSPPIFVPTPSLSQSSDYDPGNSTCLTPTKRISCQQTSFDFDFDEHAQYQLLTNKHIKAE</sequence>
<evidence type="ECO:0000256" key="1">
    <source>
        <dbReference type="SAM" id="MobiDB-lite"/>
    </source>
</evidence>
<name>A0A0B2PMU6_GLYSO</name>
<dbReference type="EMBL" id="KN665574">
    <property type="protein sequence ID" value="KHN08872.1"/>
    <property type="molecule type" value="Genomic_DNA"/>
</dbReference>
<feature type="compositionally biased region" description="Polar residues" evidence="1">
    <location>
        <begin position="137"/>
        <end position="149"/>
    </location>
</feature>
<dbReference type="Proteomes" id="UP000053555">
    <property type="component" value="Unassembled WGS sequence"/>
</dbReference>
<accession>A0A0B2PMU6</accession>
<protein>
    <recommendedName>
        <fullName evidence="3">Replication factor A C-terminal domain-containing protein</fullName>
    </recommendedName>
</protein>
<reference evidence="2" key="1">
    <citation type="submission" date="2014-07" db="EMBL/GenBank/DDBJ databases">
        <title>Identification of a novel salt tolerance gene in wild soybean by whole-genome sequencing.</title>
        <authorList>
            <person name="Lam H.-M."/>
            <person name="Qi X."/>
            <person name="Li M.-W."/>
            <person name="Liu X."/>
            <person name="Xie M."/>
            <person name="Ni M."/>
            <person name="Xu X."/>
        </authorList>
    </citation>
    <scope>NUCLEOTIDE SEQUENCE [LARGE SCALE GENOMIC DNA]</scope>
    <source>
        <tissue evidence="2">Root</tissue>
    </source>
</reference>
<feature type="region of interest" description="Disordered" evidence="1">
    <location>
        <begin position="116"/>
        <end position="149"/>
    </location>
</feature>
<evidence type="ECO:0000313" key="2">
    <source>
        <dbReference type="EMBL" id="KHN08872.1"/>
    </source>
</evidence>
<dbReference type="SUPFAM" id="SSF50249">
    <property type="entry name" value="Nucleic acid-binding proteins"/>
    <property type="match status" value="1"/>
</dbReference>
<evidence type="ECO:0008006" key="3">
    <source>
        <dbReference type="Google" id="ProtNLM"/>
    </source>
</evidence>
<gene>
    <name evidence="2" type="ORF">glysoja_043724</name>
</gene>
<organism evidence="2">
    <name type="scientific">Glycine soja</name>
    <name type="common">Wild soybean</name>
    <dbReference type="NCBI Taxonomy" id="3848"/>
    <lineage>
        <taxon>Eukaryota</taxon>
        <taxon>Viridiplantae</taxon>
        <taxon>Streptophyta</taxon>
        <taxon>Embryophyta</taxon>
        <taxon>Tracheophyta</taxon>
        <taxon>Spermatophyta</taxon>
        <taxon>Magnoliopsida</taxon>
        <taxon>eudicotyledons</taxon>
        <taxon>Gunneridae</taxon>
        <taxon>Pentapetalae</taxon>
        <taxon>rosids</taxon>
        <taxon>fabids</taxon>
        <taxon>Fabales</taxon>
        <taxon>Fabaceae</taxon>
        <taxon>Papilionoideae</taxon>
        <taxon>50 kb inversion clade</taxon>
        <taxon>NPAAA clade</taxon>
        <taxon>indigoferoid/millettioid clade</taxon>
        <taxon>Phaseoleae</taxon>
        <taxon>Glycine</taxon>
        <taxon>Glycine subgen. Soja</taxon>
    </lineage>
</organism>
<proteinExistence type="predicted"/>
<dbReference type="InterPro" id="IPR012340">
    <property type="entry name" value="NA-bd_OB-fold"/>
</dbReference>
<dbReference type="Gene3D" id="2.40.50.140">
    <property type="entry name" value="Nucleic acid-binding proteins"/>
    <property type="match status" value="1"/>
</dbReference>